<proteinExistence type="predicted"/>
<gene>
    <name evidence="1" type="ORF">HPP92_004788</name>
</gene>
<reference evidence="1 2" key="1">
    <citation type="journal article" date="2020" name="Nat. Food">
        <title>A phased Vanilla planifolia genome enables genetic improvement of flavour and production.</title>
        <authorList>
            <person name="Hasing T."/>
            <person name="Tang H."/>
            <person name="Brym M."/>
            <person name="Khazi F."/>
            <person name="Huang T."/>
            <person name="Chambers A.H."/>
        </authorList>
    </citation>
    <scope>NUCLEOTIDE SEQUENCE [LARGE SCALE GENOMIC DNA]</scope>
    <source>
        <tissue evidence="1">Leaf</tissue>
    </source>
</reference>
<evidence type="ECO:0000313" key="2">
    <source>
        <dbReference type="Proteomes" id="UP000639772"/>
    </source>
</evidence>
<dbReference type="EMBL" id="JADCNM010000002">
    <property type="protein sequence ID" value="KAG0493794.1"/>
    <property type="molecule type" value="Genomic_DNA"/>
</dbReference>
<evidence type="ECO:0000313" key="1">
    <source>
        <dbReference type="EMBL" id="KAG0493794.1"/>
    </source>
</evidence>
<comment type="caution">
    <text evidence="1">The sequence shown here is derived from an EMBL/GenBank/DDBJ whole genome shotgun (WGS) entry which is preliminary data.</text>
</comment>
<dbReference type="AlphaFoldDB" id="A0A835VAQ4"/>
<protein>
    <submittedName>
        <fullName evidence="1">Uncharacterized protein</fullName>
    </submittedName>
</protein>
<dbReference type="Proteomes" id="UP000639772">
    <property type="component" value="Unassembled WGS sequence"/>
</dbReference>
<sequence>MTKKKKGWKSHLLERVEVIFLLNRHAHRYLLGVVIPIAWEERWKERFGGGGQWWRDLEEKGREEAAPLEVDWYLLFLAKGLLVIMLRSYSSGKKIVDPESAYFILFVKLFLAIP</sequence>
<accession>A0A835VAQ4</accession>
<name>A0A835VAQ4_VANPL</name>
<organism evidence="1 2">
    <name type="scientific">Vanilla planifolia</name>
    <name type="common">Vanilla</name>
    <dbReference type="NCBI Taxonomy" id="51239"/>
    <lineage>
        <taxon>Eukaryota</taxon>
        <taxon>Viridiplantae</taxon>
        <taxon>Streptophyta</taxon>
        <taxon>Embryophyta</taxon>
        <taxon>Tracheophyta</taxon>
        <taxon>Spermatophyta</taxon>
        <taxon>Magnoliopsida</taxon>
        <taxon>Liliopsida</taxon>
        <taxon>Asparagales</taxon>
        <taxon>Orchidaceae</taxon>
        <taxon>Vanilloideae</taxon>
        <taxon>Vanilleae</taxon>
        <taxon>Vanilla</taxon>
    </lineage>
</organism>